<feature type="compositionally biased region" description="Basic and acidic residues" evidence="4">
    <location>
        <begin position="484"/>
        <end position="497"/>
    </location>
</feature>
<evidence type="ECO:0000256" key="1">
    <source>
        <dbReference type="ARBA" id="ARBA00004267"/>
    </source>
</evidence>
<keyword evidence="3" id="KW-0206">Cytoskeleton</keyword>
<gene>
    <name evidence="7" type="ORF">K503DRAFT_738599</name>
</gene>
<dbReference type="InterPro" id="IPR025925">
    <property type="entry name" value="PPC89_CLD"/>
</dbReference>
<protein>
    <recommendedName>
        <fullName evidence="9">Cep57 centrosome microtubule-binding domain-containing protein</fullName>
    </recommendedName>
</protein>
<keyword evidence="8" id="KW-1185">Reference proteome</keyword>
<feature type="compositionally biased region" description="Basic and acidic residues" evidence="4">
    <location>
        <begin position="751"/>
        <end position="768"/>
    </location>
</feature>
<reference evidence="7 8" key="1">
    <citation type="submission" date="2016-06" db="EMBL/GenBank/DDBJ databases">
        <title>Comparative genomics of the ectomycorrhizal sister species Rhizopogon vinicolor and Rhizopogon vesiculosus (Basidiomycota: Boletales) reveals a divergence of the mating type B locus.</title>
        <authorList>
            <consortium name="DOE Joint Genome Institute"/>
            <person name="Mujic A.B."/>
            <person name="Kuo A."/>
            <person name="Tritt A."/>
            <person name="Lipzen A."/>
            <person name="Chen C."/>
            <person name="Johnson J."/>
            <person name="Sharma A."/>
            <person name="Barry K."/>
            <person name="Grigoriev I.V."/>
            <person name="Spatafora J.W."/>
        </authorList>
    </citation>
    <scope>NUCLEOTIDE SEQUENCE [LARGE SCALE GENOMIC DNA]</scope>
    <source>
        <strain evidence="7 8">AM-OR11-026</strain>
    </source>
</reference>
<evidence type="ECO:0000256" key="3">
    <source>
        <dbReference type="ARBA" id="ARBA00023212"/>
    </source>
</evidence>
<evidence type="ECO:0000256" key="2">
    <source>
        <dbReference type="ARBA" id="ARBA00022490"/>
    </source>
</evidence>
<evidence type="ECO:0000313" key="8">
    <source>
        <dbReference type="Proteomes" id="UP000092154"/>
    </source>
</evidence>
<evidence type="ECO:0008006" key="9">
    <source>
        <dbReference type="Google" id="ProtNLM"/>
    </source>
</evidence>
<dbReference type="GO" id="GO:0008017">
    <property type="term" value="F:microtubule binding"/>
    <property type="evidence" value="ECO:0007669"/>
    <property type="project" value="InterPro"/>
</dbReference>
<dbReference type="InterPro" id="IPR051756">
    <property type="entry name" value="Centrosomal_MT-associated"/>
</dbReference>
<dbReference type="PANTHER" id="PTHR19336:SF9">
    <property type="entry name" value="SPINDLE POLE BODY PROTEIN PPC89"/>
    <property type="match status" value="1"/>
</dbReference>
<feature type="compositionally biased region" description="Basic and acidic residues" evidence="4">
    <location>
        <begin position="718"/>
        <end position="729"/>
    </location>
</feature>
<feature type="domain" description="PPC89 centrosome localisation" evidence="6">
    <location>
        <begin position="511"/>
        <end position="575"/>
    </location>
</feature>
<feature type="compositionally biased region" description="Basic and acidic residues" evidence="4">
    <location>
        <begin position="246"/>
        <end position="255"/>
    </location>
</feature>
<comment type="subcellular location">
    <subcellularLocation>
        <location evidence="1">Cytoplasm</location>
        <location evidence="1">Cytoskeleton</location>
        <location evidence="1">Microtubule organizing center</location>
    </subcellularLocation>
</comment>
<name>A0A1B7N4V1_9AGAM</name>
<proteinExistence type="predicted"/>
<feature type="region of interest" description="Disordered" evidence="4">
    <location>
        <begin position="471"/>
        <end position="498"/>
    </location>
</feature>
<sequence>MARRPSTTFEFSIPGDELEQHRIQLEQQIQNTDLSLHLSSSQGDDESIEYPRHHSNHSLGFASFEQPSQHFDYDAPSGLHAWSTHEDEGINPYVGETVSTIGHHASAVTIGAGLGGRGQRREVSLSGAEYDPERPLQDMIAGMDSRISIPDPYSISKPRHMPRSRVVDVSGEYDLSQVSQPAALAARLCSPPLDHDLGESDADHSQNISRRKLSDTLQRVGFSPRRPRNLQTRLTTQPSPSRTHSYSHDVHDHPHNLSYSRKTTTPKARKASHSVSFDVDATPVRRYVSQPQVNVQPPTPSASSSKFTRMARGLTKDVHEAQADDAELFENLSHTNTTPRAVPSGSRRVSSKHHELKQPVHDVVDHSAIDVNAEISQTSRSFRKANRGRVNLPDLTGLTSAVVSPAKANLERYGIKTAGSSKEVEARLIASLNALHAKLAHLETENGVARRRVRELEFELQQCKRDVARERTRIIEQDPTEPSGTREEEQRRERGADQSKYFEVVEEKKALESLISTLRSHLTRVTADLTVQQQLLEELKRFREDDAKMLADKTDEIGALRVEVERLAGEIEVLRNVVEEGLNERRMAREQSQLELAEEEEEVSVPDQTHQEPEQSYQERQEQSHQEPDVAKMTSRAGFQSARRFVDVDELTRISEDLEERRSERSSVGSPSVTSQQSSRSHPGDMTRAQLTDSEDERPHTSCRETSRDVEVAPFSRISDDLEERREQSPRGSPSLPLRRGSRPGNVTHLPRADCEGGKHHATQRETVGDDEVAPFPRIRSGRLENLFFSAPKHNSGTCTRCNNRSARIGSHRLGNPNSRRSHQGRAPPLGDYALKEQANDDALGPEAKSFEADGVDSYEAIFQGDKLPPQTVLARVLRELEEEFTHHKGIYSELADEYKGMDSMVQAARRRIVAGHLRDIIDLIERKGDQIQSLYDLLKFEDKPSSRQRTS</sequence>
<feature type="compositionally biased region" description="Basic and acidic residues" evidence="4">
    <location>
        <begin position="697"/>
        <end position="711"/>
    </location>
</feature>
<dbReference type="InterPro" id="IPR024957">
    <property type="entry name" value="Cep57_MT-bd_dom"/>
</dbReference>
<feature type="compositionally biased region" description="Polar residues" evidence="4">
    <location>
        <begin position="229"/>
        <end position="244"/>
    </location>
</feature>
<feature type="compositionally biased region" description="Polar residues" evidence="4">
    <location>
        <begin position="257"/>
        <end position="266"/>
    </location>
</feature>
<accession>A0A1B7N4V1</accession>
<feature type="compositionally biased region" description="Low complexity" evidence="4">
    <location>
        <begin position="666"/>
        <end position="681"/>
    </location>
</feature>
<feature type="region of interest" description="Disordered" evidence="4">
    <location>
        <begin position="808"/>
        <end position="831"/>
    </location>
</feature>
<dbReference type="OrthoDB" id="76453at2759"/>
<feature type="compositionally biased region" description="Basic and acidic residues" evidence="4">
    <location>
        <begin position="195"/>
        <end position="204"/>
    </location>
</feature>
<feature type="region of interest" description="Disordered" evidence="4">
    <location>
        <begin position="589"/>
        <end position="638"/>
    </location>
</feature>
<evidence type="ECO:0000256" key="4">
    <source>
        <dbReference type="SAM" id="MobiDB-lite"/>
    </source>
</evidence>
<dbReference type="AlphaFoldDB" id="A0A1B7N4V1"/>
<dbReference type="InParanoid" id="A0A1B7N4V1"/>
<evidence type="ECO:0000313" key="7">
    <source>
        <dbReference type="EMBL" id="OAX39887.1"/>
    </source>
</evidence>
<feature type="region of interest" description="Disordered" evidence="4">
    <location>
        <begin position="36"/>
        <end position="60"/>
    </location>
</feature>
<feature type="region of interest" description="Disordered" evidence="4">
    <location>
        <begin position="195"/>
        <end position="274"/>
    </location>
</feature>
<dbReference type="PANTHER" id="PTHR19336">
    <property type="entry name" value="UNCHARACTERIZED DUF1167"/>
    <property type="match status" value="1"/>
</dbReference>
<organism evidence="7 8">
    <name type="scientific">Rhizopogon vinicolor AM-OR11-026</name>
    <dbReference type="NCBI Taxonomy" id="1314800"/>
    <lineage>
        <taxon>Eukaryota</taxon>
        <taxon>Fungi</taxon>
        <taxon>Dikarya</taxon>
        <taxon>Basidiomycota</taxon>
        <taxon>Agaricomycotina</taxon>
        <taxon>Agaricomycetes</taxon>
        <taxon>Agaricomycetidae</taxon>
        <taxon>Boletales</taxon>
        <taxon>Suillineae</taxon>
        <taxon>Rhizopogonaceae</taxon>
        <taxon>Rhizopogon</taxon>
    </lineage>
</organism>
<dbReference type="EMBL" id="KV448232">
    <property type="protein sequence ID" value="OAX39887.1"/>
    <property type="molecule type" value="Genomic_DNA"/>
</dbReference>
<feature type="compositionally biased region" description="Basic and acidic residues" evidence="4">
    <location>
        <begin position="609"/>
        <end position="630"/>
    </location>
</feature>
<feature type="domain" description="Cep57 centrosome microtubule-binding" evidence="5">
    <location>
        <begin position="867"/>
        <end position="938"/>
    </location>
</feature>
<dbReference type="GO" id="GO:0005815">
    <property type="term" value="C:microtubule organizing center"/>
    <property type="evidence" value="ECO:0007669"/>
    <property type="project" value="UniProtKB-SubCell"/>
</dbReference>
<dbReference type="Pfam" id="PF06657">
    <property type="entry name" value="Cep57_MT_bd"/>
    <property type="match status" value="1"/>
</dbReference>
<evidence type="ECO:0000259" key="5">
    <source>
        <dbReference type="Pfam" id="PF06657"/>
    </source>
</evidence>
<keyword evidence="2" id="KW-0963">Cytoplasm</keyword>
<feature type="region of interest" description="Disordered" evidence="4">
    <location>
        <begin position="657"/>
        <end position="775"/>
    </location>
</feature>
<dbReference type="Proteomes" id="UP000092154">
    <property type="component" value="Unassembled WGS sequence"/>
</dbReference>
<dbReference type="Pfam" id="PF14197">
    <property type="entry name" value="Cep57_CLD_2"/>
    <property type="match status" value="1"/>
</dbReference>
<evidence type="ECO:0000259" key="6">
    <source>
        <dbReference type="Pfam" id="PF14197"/>
    </source>
</evidence>